<dbReference type="VEuPathDB" id="FungiDB:MPH_13306"/>
<dbReference type="AlphaFoldDB" id="K2QIK7"/>
<reference evidence="6 7" key="1">
    <citation type="journal article" date="2012" name="BMC Genomics">
        <title>Tools to kill: Genome of one of the most destructive plant pathogenic fungi Macrophomina phaseolina.</title>
        <authorList>
            <person name="Islam M.S."/>
            <person name="Haque M.S."/>
            <person name="Islam M.M."/>
            <person name="Emdad E.M."/>
            <person name="Halim A."/>
            <person name="Hossen Q.M.M."/>
            <person name="Hossain M.Z."/>
            <person name="Ahmed B."/>
            <person name="Rahim S."/>
            <person name="Rahman M.S."/>
            <person name="Alam M.M."/>
            <person name="Hou S."/>
            <person name="Wan X."/>
            <person name="Saito J.A."/>
            <person name="Alam M."/>
        </authorList>
    </citation>
    <scope>NUCLEOTIDE SEQUENCE [LARGE SCALE GENOMIC DNA]</scope>
    <source>
        <strain evidence="6 7">MS6</strain>
    </source>
</reference>
<evidence type="ECO:0000313" key="6">
    <source>
        <dbReference type="EMBL" id="EKG09631.1"/>
    </source>
</evidence>
<dbReference type="Gene3D" id="3.40.50.150">
    <property type="entry name" value="Vaccinia Virus protein VP39"/>
    <property type="match status" value="1"/>
</dbReference>
<name>K2QIK7_MACPH</name>
<dbReference type="CDD" id="cd02440">
    <property type="entry name" value="AdoMet_MTases"/>
    <property type="match status" value="1"/>
</dbReference>
<evidence type="ECO:0000313" key="7">
    <source>
        <dbReference type="Proteomes" id="UP000007129"/>
    </source>
</evidence>
<evidence type="ECO:0000256" key="1">
    <source>
        <dbReference type="ARBA" id="ARBA00022603"/>
    </source>
</evidence>
<dbReference type="InterPro" id="IPR001077">
    <property type="entry name" value="COMT_C"/>
</dbReference>
<protein>
    <recommendedName>
        <fullName evidence="5">O-methyltransferase C-terminal domain-containing protein</fullName>
    </recommendedName>
</protein>
<dbReference type="InParanoid" id="K2QIK7"/>
<keyword evidence="2" id="KW-0808">Transferase</keyword>
<feature type="compositionally biased region" description="Low complexity" evidence="4">
    <location>
        <begin position="35"/>
        <end position="45"/>
    </location>
</feature>
<comment type="caution">
    <text evidence="6">The sequence shown here is derived from an EMBL/GenBank/DDBJ whole genome shotgun (WGS) entry which is preliminary data.</text>
</comment>
<dbReference type="InterPro" id="IPR029063">
    <property type="entry name" value="SAM-dependent_MTases_sf"/>
</dbReference>
<accession>K2QIK7</accession>
<evidence type="ECO:0000259" key="5">
    <source>
        <dbReference type="Pfam" id="PF00891"/>
    </source>
</evidence>
<dbReference type="Gene3D" id="1.10.10.10">
    <property type="entry name" value="Winged helix-like DNA-binding domain superfamily/Winged helix DNA-binding domain"/>
    <property type="match status" value="1"/>
</dbReference>
<keyword evidence="3" id="KW-0949">S-adenosyl-L-methionine</keyword>
<evidence type="ECO:0000256" key="3">
    <source>
        <dbReference type="ARBA" id="ARBA00022691"/>
    </source>
</evidence>
<evidence type="ECO:0000256" key="2">
    <source>
        <dbReference type="ARBA" id="ARBA00022679"/>
    </source>
</evidence>
<dbReference type="Pfam" id="PF00891">
    <property type="entry name" value="Methyltransf_2"/>
    <property type="match status" value="1"/>
</dbReference>
<dbReference type="PANTHER" id="PTHR43712">
    <property type="entry name" value="PUTATIVE (AFU_ORTHOLOGUE AFUA_4G14580)-RELATED"/>
    <property type="match status" value="1"/>
</dbReference>
<dbReference type="HOGENOM" id="CLU_005533_1_4_1"/>
<dbReference type="Proteomes" id="UP000007129">
    <property type="component" value="Unassembled WGS sequence"/>
</dbReference>
<evidence type="ECO:0000256" key="4">
    <source>
        <dbReference type="SAM" id="MobiDB-lite"/>
    </source>
</evidence>
<proteinExistence type="predicted"/>
<dbReference type="InterPro" id="IPR016461">
    <property type="entry name" value="COMT-like"/>
</dbReference>
<dbReference type="GO" id="GO:0008171">
    <property type="term" value="F:O-methyltransferase activity"/>
    <property type="evidence" value="ECO:0007669"/>
    <property type="project" value="InterPro"/>
</dbReference>
<dbReference type="SUPFAM" id="SSF53335">
    <property type="entry name" value="S-adenosyl-L-methionine-dependent methyltransferases"/>
    <property type="match status" value="1"/>
</dbReference>
<dbReference type="InterPro" id="IPR036390">
    <property type="entry name" value="WH_DNA-bd_sf"/>
</dbReference>
<dbReference type="STRING" id="1126212.K2QIK7"/>
<sequence>MLHNSELDPPVLKLAKVILSNATILADCTPGKPAHGATANGAAAGPSEHSAARGPPPRAVMDAAAALAQAVTEIGAAAAGPENHLKGIANSCHDVAALAVVLEFHIARHVPTAPGSSVTIDSLAHAAGISPRRLASALGLLFLKGVFQEPQPGWVAHTNTSLVLARDTDLGAFLRHCTHEAFPAAAALAPALRRHPDSEEPHQAAFNVAFRTEDPLFKWLQNRPERFANFNAGMRGIAKGREGSEQQMVRIFPWETLGEATVVDIGGGNGHISIALATAFPQLKCLVQDLRGAIEDGRAALPEPLRERVTFQEHDMFDPQPIGHADVYLLRHVLHDWPDAHAARIVARLVPALRPGARVLVADFVVPPPGALNGIHNRIIRYLDMQMMVLHNAHERTEEDWAAVLRRADHRLKVVKVWKTGDGIGAGTLIEAQLVEVEG</sequence>
<feature type="region of interest" description="Disordered" evidence="4">
    <location>
        <begin position="35"/>
        <end position="56"/>
    </location>
</feature>
<dbReference type="InterPro" id="IPR036388">
    <property type="entry name" value="WH-like_DNA-bd_sf"/>
</dbReference>
<dbReference type="SUPFAM" id="SSF46785">
    <property type="entry name" value="Winged helix' DNA-binding domain"/>
    <property type="match status" value="1"/>
</dbReference>
<dbReference type="PROSITE" id="PS51683">
    <property type="entry name" value="SAM_OMT_II"/>
    <property type="match status" value="1"/>
</dbReference>
<keyword evidence="1" id="KW-0489">Methyltransferase</keyword>
<feature type="domain" description="O-methyltransferase C-terminal" evidence="5">
    <location>
        <begin position="203"/>
        <end position="408"/>
    </location>
</feature>
<dbReference type="PANTHER" id="PTHR43712:SF5">
    <property type="entry name" value="O-METHYLTRANSFERASE ASQN-RELATED"/>
    <property type="match status" value="1"/>
</dbReference>
<gene>
    <name evidence="6" type="ORF">MPH_13306</name>
</gene>
<dbReference type="EMBL" id="AHHD01000592">
    <property type="protein sequence ID" value="EKG09631.1"/>
    <property type="molecule type" value="Genomic_DNA"/>
</dbReference>
<organism evidence="6 7">
    <name type="scientific">Macrophomina phaseolina (strain MS6)</name>
    <name type="common">Charcoal rot fungus</name>
    <dbReference type="NCBI Taxonomy" id="1126212"/>
    <lineage>
        <taxon>Eukaryota</taxon>
        <taxon>Fungi</taxon>
        <taxon>Dikarya</taxon>
        <taxon>Ascomycota</taxon>
        <taxon>Pezizomycotina</taxon>
        <taxon>Dothideomycetes</taxon>
        <taxon>Dothideomycetes incertae sedis</taxon>
        <taxon>Botryosphaeriales</taxon>
        <taxon>Botryosphaeriaceae</taxon>
        <taxon>Macrophomina</taxon>
    </lineage>
</organism>
<dbReference type="eggNOG" id="KOG3178">
    <property type="taxonomic scope" value="Eukaryota"/>
</dbReference>
<dbReference type="GO" id="GO:0032259">
    <property type="term" value="P:methylation"/>
    <property type="evidence" value="ECO:0007669"/>
    <property type="project" value="UniProtKB-KW"/>
</dbReference>
<dbReference type="OrthoDB" id="1606438at2759"/>